<dbReference type="SUPFAM" id="SSF57424">
    <property type="entry name" value="LDL receptor-like module"/>
    <property type="match status" value="1"/>
</dbReference>
<keyword evidence="4" id="KW-0175">Coiled coil</keyword>
<dbReference type="FunFam" id="2.60.120.290:FF:000005">
    <property type="entry name" value="Procollagen C-endopeptidase enhancer 1"/>
    <property type="match status" value="1"/>
</dbReference>
<feature type="disulfide bond" evidence="3">
    <location>
        <begin position="485"/>
        <end position="503"/>
    </location>
</feature>
<reference evidence="7" key="1">
    <citation type="submission" date="2019-05" db="EMBL/GenBank/DDBJ databases">
        <title>Annotation for the trematode Paragonimus heterotremus.</title>
        <authorList>
            <person name="Choi Y.-J."/>
        </authorList>
    </citation>
    <scope>NUCLEOTIDE SEQUENCE</scope>
    <source>
        <strain evidence="7">LC</strain>
    </source>
</reference>
<feature type="region of interest" description="Disordered" evidence="5">
    <location>
        <begin position="1009"/>
        <end position="1031"/>
    </location>
</feature>
<keyword evidence="8" id="KW-1185">Reference proteome</keyword>
<feature type="compositionally biased region" description="Basic and acidic residues" evidence="5">
    <location>
        <begin position="689"/>
        <end position="700"/>
    </location>
</feature>
<feature type="compositionally biased region" description="Polar residues" evidence="5">
    <location>
        <begin position="1155"/>
        <end position="1167"/>
    </location>
</feature>
<evidence type="ECO:0000256" key="5">
    <source>
        <dbReference type="SAM" id="MobiDB-lite"/>
    </source>
</evidence>
<feature type="compositionally biased region" description="Polar residues" evidence="5">
    <location>
        <begin position="1191"/>
        <end position="1207"/>
    </location>
</feature>
<dbReference type="Gene3D" id="2.60.120.290">
    <property type="entry name" value="Spermadhesin, CUB domain"/>
    <property type="match status" value="1"/>
</dbReference>
<sequence length="1274" mass="144095">MLICIQPRPAIIARDHPQQTHPSLFPSIQTINLTVRLRTNNDHGSPQLLRLEDVQRWKRRRRRDITDVEAPSDQDPRCAGFVQSTVINAPPAGSKDHPPSSMVSSLFGRTQKRSKEYRFQTPNYPDFFPHDMQCIKIISAPSKDHRILLNFRGLWELEKEPHCTCDFLEVRDGAFGFSPLLGRYCGRQLPNVGEGLQSTGPYMWLRFRSDSTLAHRGFQAVYRFFQVVSGQMPDVYRLRYRMDMKAGEMWNLDEKFLLKQLHDFPPNWHHLPIEAAFDVRAPNSTFLMVHVANVTVPREFDWSCDPNDSVWQSPKSRCPNENPNIFGTKGGKKSYEEFNDRLDRISIQDPTSIIDGRRTLFEVYPHLSISSYAPPCPKVRRFCDQSVGIANLENNRESERDFFVRNSRVVIRVVIASSAQKQGAFSSPRSFRRSANGPLDAQRRVRRQLPANQLPQMPTFQFHITALKRTRPEAFSLCEDNWTACDAETCIPKTFWCDNIINCPQWQDEGLQCDKSNQLSSDDNDRNNLEVKKEREKQEAEEAAQKLHLSILGSLGLLLAVITTTCILMTVRRRKRERVRHIPKVKENSVRPDGYSTRSGPRLNHVISTDVLAENEGRLARPDRSHGHSKATFTLSKSNCAQERGGIAQTQDMDRRQATESQVTTAWNSTDSVNAPLLWQRKPNKPMKKAMEPKTDDHTLTKWNHINPNDFNDIPSVRRTEVEHEGLSDDAQIPVIIRSPARVKSRVDSSTGGVRTQSIVPSSDHLMSHLTSPCRISTSSTRPSSAFVSNQMQLSEPLQMQLVSGMSKMQKLPQIHHQQHSRPVGSRTVSVVPQPKSEIEDIKNVGGAPQWVAGPATMTPPRVHPEPMQPFYTEEHMRHEQTTVAGRSLVRVSHPAGREQHMFNCRLINRTQSWGGSLRLAGVDPFCNGEWEVTHSMDSGESPNTFDRLCSRQHPPFADSSVAKKHTGQVGSQFYRLETTGNYLKALQMRHTDWGVVPYVSMPNVTSLMTKNSSQPPSFDEPGAKQNVSVRQNELTIRDFKPPLAKRPRMVAPAIGESKWVATSYLVDTEDDELSTGTATMDEFGSIRSELANRPVTQPSQNDMFSYPSRQLGAESSKRLYGKQSLLFRPEVGQISYGFGPVESSAEDRMSTHSSLGTASRTMSIGQSERDFSGGSECNEEEDLYKTFRNSVSQNDDSTESEAQINNDPLARRNPLTRINVDVLSNVLPDQSSPTREQVAVHGTRDGSIWSGRGPIRSTKQRPTQANLVYEYEA</sequence>
<name>A0A8J4WJV7_9TREM</name>
<keyword evidence="2 3" id="KW-1015">Disulfide bond</keyword>
<accession>A0A8J4WJV7</accession>
<organism evidence="7 8">
    <name type="scientific">Paragonimus heterotremus</name>
    <dbReference type="NCBI Taxonomy" id="100268"/>
    <lineage>
        <taxon>Eukaryota</taxon>
        <taxon>Metazoa</taxon>
        <taxon>Spiralia</taxon>
        <taxon>Lophotrochozoa</taxon>
        <taxon>Platyhelminthes</taxon>
        <taxon>Trematoda</taxon>
        <taxon>Digenea</taxon>
        <taxon>Plagiorchiida</taxon>
        <taxon>Troglotremata</taxon>
        <taxon>Troglotrematidae</taxon>
        <taxon>Paragonimus</taxon>
    </lineage>
</organism>
<comment type="caution">
    <text evidence="7">The sequence shown here is derived from an EMBL/GenBank/DDBJ whole genome shotgun (WGS) entry which is preliminary data.</text>
</comment>
<dbReference type="InterPro" id="IPR036055">
    <property type="entry name" value="LDL_receptor-like_sf"/>
</dbReference>
<feature type="region of interest" description="Disordered" evidence="5">
    <location>
        <begin position="686"/>
        <end position="707"/>
    </location>
</feature>
<dbReference type="InterPro" id="IPR002172">
    <property type="entry name" value="LDrepeatLR_classA_rpt"/>
</dbReference>
<feature type="domain" description="CUB" evidence="6">
    <location>
        <begin position="78"/>
        <end position="225"/>
    </location>
</feature>
<evidence type="ECO:0000256" key="1">
    <source>
        <dbReference type="ARBA" id="ARBA00022737"/>
    </source>
</evidence>
<evidence type="ECO:0000256" key="2">
    <source>
        <dbReference type="ARBA" id="ARBA00023157"/>
    </source>
</evidence>
<feature type="region of interest" description="Disordered" evidence="5">
    <location>
        <begin position="1155"/>
        <end position="1179"/>
    </location>
</feature>
<feature type="region of interest" description="Disordered" evidence="5">
    <location>
        <begin position="1243"/>
        <end position="1264"/>
    </location>
</feature>
<dbReference type="CDD" id="cd00041">
    <property type="entry name" value="CUB"/>
    <property type="match status" value="1"/>
</dbReference>
<dbReference type="AlphaFoldDB" id="A0A8J4WJV7"/>
<keyword evidence="1" id="KW-0677">Repeat</keyword>
<dbReference type="PANTHER" id="PTHR24251">
    <property type="entry name" value="OVOCHYMASE-RELATED"/>
    <property type="match status" value="1"/>
</dbReference>
<dbReference type="EMBL" id="LUCH01000129">
    <property type="protein sequence ID" value="KAF5406013.1"/>
    <property type="molecule type" value="Genomic_DNA"/>
</dbReference>
<evidence type="ECO:0000313" key="7">
    <source>
        <dbReference type="EMBL" id="KAF5406013.1"/>
    </source>
</evidence>
<evidence type="ECO:0000256" key="4">
    <source>
        <dbReference type="SAM" id="Coils"/>
    </source>
</evidence>
<dbReference type="InterPro" id="IPR000859">
    <property type="entry name" value="CUB_dom"/>
</dbReference>
<dbReference type="Proteomes" id="UP000748531">
    <property type="component" value="Unassembled WGS sequence"/>
</dbReference>
<feature type="disulfide bond" evidence="3">
    <location>
        <begin position="478"/>
        <end position="490"/>
    </location>
</feature>
<dbReference type="PROSITE" id="PS50068">
    <property type="entry name" value="LDLRA_2"/>
    <property type="match status" value="1"/>
</dbReference>
<dbReference type="SMART" id="SM00042">
    <property type="entry name" value="CUB"/>
    <property type="match status" value="1"/>
</dbReference>
<comment type="caution">
    <text evidence="3">Lacks conserved residue(s) required for the propagation of feature annotation.</text>
</comment>
<feature type="region of interest" description="Disordered" evidence="5">
    <location>
        <begin position="1191"/>
        <end position="1212"/>
    </location>
</feature>
<dbReference type="OrthoDB" id="9971251at2759"/>
<feature type="coiled-coil region" evidence="4">
    <location>
        <begin position="519"/>
        <end position="546"/>
    </location>
</feature>
<evidence type="ECO:0000259" key="6">
    <source>
        <dbReference type="PROSITE" id="PS01180"/>
    </source>
</evidence>
<proteinExistence type="predicted"/>
<evidence type="ECO:0000313" key="8">
    <source>
        <dbReference type="Proteomes" id="UP000748531"/>
    </source>
</evidence>
<evidence type="ECO:0000256" key="3">
    <source>
        <dbReference type="PROSITE-ProRule" id="PRU00124"/>
    </source>
</evidence>
<dbReference type="InterPro" id="IPR035914">
    <property type="entry name" value="Sperma_CUB_dom_sf"/>
</dbReference>
<gene>
    <name evidence="7" type="ORF">PHET_00492</name>
</gene>
<protein>
    <submittedName>
        <fullName evidence="7">Neuropilin and tolloid protein 2</fullName>
    </submittedName>
</protein>
<dbReference type="Pfam" id="PF00431">
    <property type="entry name" value="CUB"/>
    <property type="match status" value="1"/>
</dbReference>
<dbReference type="SMART" id="SM00192">
    <property type="entry name" value="LDLa"/>
    <property type="match status" value="1"/>
</dbReference>
<dbReference type="SUPFAM" id="SSF49854">
    <property type="entry name" value="Spermadhesin, CUB domain"/>
    <property type="match status" value="1"/>
</dbReference>
<dbReference type="PROSITE" id="PS01180">
    <property type="entry name" value="CUB"/>
    <property type="match status" value="1"/>
</dbReference>
<dbReference type="CDD" id="cd00112">
    <property type="entry name" value="LDLa"/>
    <property type="match status" value="1"/>
</dbReference>